<dbReference type="CDD" id="cd00311">
    <property type="entry name" value="TIM"/>
    <property type="match status" value="1"/>
</dbReference>
<protein>
    <recommendedName>
        <fullName evidence="6 7">Triosephosphate isomerase</fullName>
        <shortName evidence="6">TIM</shortName>
        <shortName evidence="6">TPI</shortName>
        <ecNumber evidence="6 7">5.3.1.1</ecNumber>
    </recommendedName>
    <alternativeName>
        <fullName evidence="6">Triose-phosphate isomerase</fullName>
    </alternativeName>
</protein>
<evidence type="ECO:0000256" key="6">
    <source>
        <dbReference type="HAMAP-Rule" id="MF_00147"/>
    </source>
</evidence>
<keyword evidence="5 6" id="KW-0413">Isomerase</keyword>
<keyword evidence="4 6" id="KW-0324">Glycolysis</keyword>
<comment type="subunit">
    <text evidence="6 7">Homodimer.</text>
</comment>
<dbReference type="NCBIfam" id="TIGR00419">
    <property type="entry name" value="tim"/>
    <property type="match status" value="1"/>
</dbReference>
<dbReference type="PANTHER" id="PTHR21139:SF42">
    <property type="entry name" value="TRIOSEPHOSPHATE ISOMERASE"/>
    <property type="match status" value="1"/>
</dbReference>
<comment type="subcellular location">
    <subcellularLocation>
        <location evidence="6 7">Cytoplasm</location>
    </subcellularLocation>
</comment>
<dbReference type="GO" id="GO:0004807">
    <property type="term" value="F:triose-phosphate isomerase activity"/>
    <property type="evidence" value="ECO:0007669"/>
    <property type="project" value="UniProtKB-EC"/>
</dbReference>
<feature type="binding site" evidence="6">
    <location>
        <begin position="9"/>
        <end position="11"/>
    </location>
    <ligand>
        <name>substrate</name>
    </ligand>
</feature>
<dbReference type="HAMAP" id="MF_00147_B">
    <property type="entry name" value="TIM_B"/>
    <property type="match status" value="1"/>
</dbReference>
<dbReference type="EMBL" id="JAVDUU010000003">
    <property type="protein sequence ID" value="MDR6943051.1"/>
    <property type="molecule type" value="Genomic_DNA"/>
</dbReference>
<evidence type="ECO:0000313" key="9">
    <source>
        <dbReference type="Proteomes" id="UP001247620"/>
    </source>
</evidence>
<keyword evidence="3 6" id="KW-0963">Cytoplasm</keyword>
<proteinExistence type="inferred from homology"/>
<feature type="binding site" evidence="6">
    <location>
        <position position="216"/>
    </location>
    <ligand>
        <name>substrate</name>
    </ligand>
</feature>
<feature type="binding site" evidence="6">
    <location>
        <begin position="237"/>
        <end position="238"/>
    </location>
    <ligand>
        <name>substrate</name>
    </ligand>
</feature>
<comment type="caution">
    <text evidence="8">The sequence shown here is derived from an EMBL/GenBank/DDBJ whole genome shotgun (WGS) entry which is preliminary data.</text>
</comment>
<comment type="similarity">
    <text evidence="1 6 7">Belongs to the triosephosphate isomerase family.</text>
</comment>
<dbReference type="InterPro" id="IPR020861">
    <property type="entry name" value="Triosephosphate_isomerase_AS"/>
</dbReference>
<dbReference type="InterPro" id="IPR000652">
    <property type="entry name" value="Triosephosphate_isomerase"/>
</dbReference>
<comment type="function">
    <text evidence="6">Involved in the gluconeogenesis. Catalyzes stereospecifically the conversion of dihydroxyacetone phosphate (DHAP) to D-glyceraldehyde-3-phosphate (G3P).</text>
</comment>
<name>A0ABU1TDX5_9SPHI</name>
<evidence type="ECO:0000256" key="5">
    <source>
        <dbReference type="ARBA" id="ARBA00023235"/>
    </source>
</evidence>
<evidence type="ECO:0000256" key="1">
    <source>
        <dbReference type="ARBA" id="ARBA00007422"/>
    </source>
</evidence>
<dbReference type="PROSITE" id="PS00171">
    <property type="entry name" value="TIM_1"/>
    <property type="match status" value="1"/>
</dbReference>
<feature type="active site" description="Electrophile" evidence="6">
    <location>
        <position position="98"/>
    </location>
</feature>
<reference evidence="8 9" key="1">
    <citation type="submission" date="2023-07" db="EMBL/GenBank/DDBJ databases">
        <title>Sorghum-associated microbial communities from plants grown in Nebraska, USA.</title>
        <authorList>
            <person name="Schachtman D."/>
        </authorList>
    </citation>
    <scope>NUCLEOTIDE SEQUENCE [LARGE SCALE GENOMIC DNA]</scope>
    <source>
        <strain evidence="8 9">3262</strain>
    </source>
</reference>
<comment type="catalytic activity">
    <reaction evidence="6 7">
        <text>D-glyceraldehyde 3-phosphate = dihydroxyacetone phosphate</text>
        <dbReference type="Rhea" id="RHEA:18585"/>
        <dbReference type="ChEBI" id="CHEBI:57642"/>
        <dbReference type="ChEBI" id="CHEBI:59776"/>
        <dbReference type="EC" id="5.3.1.1"/>
    </reaction>
</comment>
<gene>
    <name evidence="6" type="primary">tpiA</name>
    <name evidence="8" type="ORF">J2W55_002904</name>
</gene>
<organism evidence="8 9">
    <name type="scientific">Mucilaginibacter pocheonensis</name>
    <dbReference type="NCBI Taxonomy" id="398050"/>
    <lineage>
        <taxon>Bacteria</taxon>
        <taxon>Pseudomonadati</taxon>
        <taxon>Bacteroidota</taxon>
        <taxon>Sphingobacteriia</taxon>
        <taxon>Sphingobacteriales</taxon>
        <taxon>Sphingobacteriaceae</taxon>
        <taxon>Mucilaginibacter</taxon>
    </lineage>
</organism>
<keyword evidence="9" id="KW-1185">Reference proteome</keyword>
<dbReference type="RefSeq" id="WP_310096684.1">
    <property type="nucleotide sequence ID" value="NZ_JAVDUU010000003.1"/>
</dbReference>
<dbReference type="InterPro" id="IPR013785">
    <property type="entry name" value="Aldolase_TIM"/>
</dbReference>
<comment type="pathway">
    <text evidence="6 7">Carbohydrate degradation; glycolysis; D-glyceraldehyde 3-phosphate from glycerone phosphate: step 1/1.</text>
</comment>
<sequence>MRKKIVAGNWKMNLDYNEGLGLFSEIINMIKDEVTGTQEAIICSPFIHTHSLAQMAKGYTKVSLGAQNAHQAEAGAYTGEISAKMIKSVGAAYVILGHSERRQYFGENNELLAKKTDTVLKNDLHPIFCIGETLQEREANKHFDVIRTQLVEGIFHLDAAQFSKLVLAYEPVWAIGTGVTATSDQAQEIHEFIRKEIAAKYNQEVADATTILYGGSCNPKNAPELFAQPDIDGGLIGGASLKSRDFVDILKVFN</sequence>
<evidence type="ECO:0000256" key="4">
    <source>
        <dbReference type="ARBA" id="ARBA00023152"/>
    </source>
</evidence>
<dbReference type="SUPFAM" id="SSF51351">
    <property type="entry name" value="Triosephosphate isomerase (TIM)"/>
    <property type="match status" value="1"/>
</dbReference>
<evidence type="ECO:0000256" key="7">
    <source>
        <dbReference type="RuleBase" id="RU363013"/>
    </source>
</evidence>
<dbReference type="InterPro" id="IPR022896">
    <property type="entry name" value="TrioseP_Isoase_bac/euk"/>
</dbReference>
<dbReference type="PANTHER" id="PTHR21139">
    <property type="entry name" value="TRIOSEPHOSPHATE ISOMERASE"/>
    <property type="match status" value="1"/>
</dbReference>
<dbReference type="EC" id="5.3.1.1" evidence="6 7"/>
<evidence type="ECO:0000256" key="2">
    <source>
        <dbReference type="ARBA" id="ARBA00022432"/>
    </source>
</evidence>
<feature type="active site" description="Proton acceptor" evidence="6">
    <location>
        <position position="170"/>
    </location>
</feature>
<dbReference type="Proteomes" id="UP001247620">
    <property type="component" value="Unassembled WGS sequence"/>
</dbReference>
<comment type="pathway">
    <text evidence="6 7">Carbohydrate biosynthesis; gluconeogenesis.</text>
</comment>
<evidence type="ECO:0000256" key="3">
    <source>
        <dbReference type="ARBA" id="ARBA00022490"/>
    </source>
</evidence>
<keyword evidence="2 6" id="KW-0312">Gluconeogenesis</keyword>
<evidence type="ECO:0000313" key="8">
    <source>
        <dbReference type="EMBL" id="MDR6943051.1"/>
    </source>
</evidence>
<dbReference type="PROSITE" id="PS51440">
    <property type="entry name" value="TIM_2"/>
    <property type="match status" value="1"/>
</dbReference>
<feature type="binding site" evidence="6">
    <location>
        <position position="176"/>
    </location>
    <ligand>
        <name>substrate</name>
    </ligand>
</feature>
<dbReference type="Pfam" id="PF00121">
    <property type="entry name" value="TIM"/>
    <property type="match status" value="1"/>
</dbReference>
<accession>A0ABU1TDX5</accession>
<dbReference type="Gene3D" id="3.20.20.70">
    <property type="entry name" value="Aldolase class I"/>
    <property type="match status" value="1"/>
</dbReference>
<dbReference type="InterPro" id="IPR035990">
    <property type="entry name" value="TIM_sf"/>
</dbReference>